<dbReference type="InterPro" id="IPR021151">
    <property type="entry name" value="GINS_A"/>
</dbReference>
<dbReference type="SUPFAM" id="SSF158573">
    <property type="entry name" value="GINS helical bundle-like"/>
    <property type="match status" value="1"/>
</dbReference>
<reference evidence="9 10" key="1">
    <citation type="journal article" date="2020" name="IScience">
        <title>Genome Sequencing of the Endangered Kingdonia uniflora (Circaeasteraceae, Ranunculales) Reveals Potential Mechanisms of Evolutionary Specialization.</title>
        <authorList>
            <person name="Sun Y."/>
            <person name="Deng T."/>
            <person name="Zhang A."/>
            <person name="Moore M.J."/>
            <person name="Landis J.B."/>
            <person name="Lin N."/>
            <person name="Zhang H."/>
            <person name="Zhang X."/>
            <person name="Huang J."/>
            <person name="Zhang X."/>
            <person name="Sun H."/>
            <person name="Wang H."/>
        </authorList>
    </citation>
    <scope>NUCLEOTIDE SEQUENCE [LARGE SCALE GENOMIC DNA]</scope>
    <source>
        <strain evidence="9">TB1705</strain>
        <tissue evidence="9">Leaf</tissue>
    </source>
</reference>
<dbReference type="PIRSF" id="PIRSF007764">
    <property type="entry name" value="Sld5"/>
    <property type="match status" value="1"/>
</dbReference>
<accession>A0A7J7MDM9</accession>
<gene>
    <name evidence="9" type="ORF">GIB67_011345</name>
</gene>
<evidence type="ECO:0000259" key="8">
    <source>
        <dbReference type="Pfam" id="PF16922"/>
    </source>
</evidence>
<evidence type="ECO:0000256" key="5">
    <source>
        <dbReference type="ARBA" id="ARBA00023242"/>
    </source>
</evidence>
<comment type="subcellular location">
    <subcellularLocation>
        <location evidence="1 6">Nucleus</location>
    </subcellularLocation>
</comment>
<keyword evidence="10" id="KW-1185">Reference proteome</keyword>
<comment type="caution">
    <text evidence="9">The sequence shown here is derived from an EMBL/GenBank/DDBJ whole genome shotgun (WGS) entry which is preliminary data.</text>
</comment>
<feature type="domain" description="DNA replication complex GINS protein SLD5 C-terminal" evidence="8">
    <location>
        <begin position="168"/>
        <end position="222"/>
    </location>
</feature>
<evidence type="ECO:0000256" key="3">
    <source>
        <dbReference type="ARBA" id="ARBA00014804"/>
    </source>
</evidence>
<dbReference type="GO" id="GO:0000811">
    <property type="term" value="C:GINS complex"/>
    <property type="evidence" value="ECO:0007669"/>
    <property type="project" value="UniProtKB-UniRule"/>
</dbReference>
<feature type="domain" description="GINS subunit" evidence="7">
    <location>
        <begin position="74"/>
        <end position="139"/>
    </location>
</feature>
<dbReference type="CDD" id="cd11711">
    <property type="entry name" value="GINS_A_Sld5"/>
    <property type="match status" value="1"/>
</dbReference>
<evidence type="ECO:0000256" key="4">
    <source>
        <dbReference type="ARBA" id="ARBA00022705"/>
    </source>
</evidence>
<dbReference type="InterPro" id="IPR038749">
    <property type="entry name" value="Sld5_GINS_A"/>
</dbReference>
<dbReference type="InterPro" id="IPR036224">
    <property type="entry name" value="GINS_bundle-like_dom_sf"/>
</dbReference>
<name>A0A7J7MDM9_9MAGN</name>
<evidence type="ECO:0000256" key="2">
    <source>
        <dbReference type="ARBA" id="ARBA00008187"/>
    </source>
</evidence>
<dbReference type="Pfam" id="PF05916">
    <property type="entry name" value="Sld5"/>
    <property type="match status" value="1"/>
</dbReference>
<dbReference type="FunFam" id="1.20.58.1030:FF:000005">
    <property type="entry name" value="DNA replication complex GINS protein SLD5"/>
    <property type="match status" value="1"/>
</dbReference>
<dbReference type="PANTHER" id="PTHR21206:SF0">
    <property type="entry name" value="DNA REPLICATION COMPLEX GINS PROTEIN SLD5"/>
    <property type="match status" value="1"/>
</dbReference>
<dbReference type="SUPFAM" id="SSF160059">
    <property type="entry name" value="PriA/YqbF domain"/>
    <property type="match status" value="1"/>
</dbReference>
<dbReference type="Proteomes" id="UP000541444">
    <property type="component" value="Unassembled WGS sequence"/>
</dbReference>
<evidence type="ECO:0000259" key="7">
    <source>
        <dbReference type="Pfam" id="PF05916"/>
    </source>
</evidence>
<dbReference type="GO" id="GO:0006261">
    <property type="term" value="P:DNA-templated DNA replication"/>
    <property type="evidence" value="ECO:0007669"/>
    <property type="project" value="InterPro"/>
</dbReference>
<keyword evidence="4 6" id="KW-0235">DNA replication</keyword>
<dbReference type="Gene3D" id="1.20.58.1030">
    <property type="match status" value="1"/>
</dbReference>
<evidence type="ECO:0000313" key="9">
    <source>
        <dbReference type="EMBL" id="KAF6152874.1"/>
    </source>
</evidence>
<dbReference type="OrthoDB" id="338231at2759"/>
<dbReference type="EMBL" id="JACGCM010001601">
    <property type="protein sequence ID" value="KAF6152874.1"/>
    <property type="molecule type" value="Genomic_DNA"/>
</dbReference>
<dbReference type="AlphaFoldDB" id="A0A7J7MDM9"/>
<dbReference type="PANTHER" id="PTHR21206">
    <property type="entry name" value="SLD5 PROTEIN"/>
    <property type="match status" value="1"/>
</dbReference>
<comment type="similarity">
    <text evidence="2 6">Belongs to the GINS4/SLD5 family.</text>
</comment>
<sequence>MASGSEEGTELETEDIDKSIRLTTDVELLKQAWRNEKASPEILKFQADLVQRSKEQIQLMEDTVEDYEGNGTDPLTISLYQMDLDRYQFLLRSYLRTRLQKIEKYTIHISKTEMWNRLSRPEQKFAKRCKDSMEKHLTQSVLSKLPEGYRSILQQSASSDAEDMVPEPQLDTFVFCKSNQYREVVQVGESGDEQFDFAVDGLGVIRYTAIRELVETGKVDLV</sequence>
<dbReference type="CDD" id="cd21692">
    <property type="entry name" value="GINS_B_Sld5"/>
    <property type="match status" value="1"/>
</dbReference>
<dbReference type="InterPro" id="IPR008591">
    <property type="entry name" value="GINS_Sld5"/>
</dbReference>
<keyword evidence="5 6" id="KW-0539">Nucleus</keyword>
<dbReference type="InterPro" id="IPR031633">
    <property type="entry name" value="SLD5_C"/>
</dbReference>
<comment type="function">
    <text evidence="6">The GINS complex plays an essential role in the initiation of DNA replication.</text>
</comment>
<organism evidence="9 10">
    <name type="scientific">Kingdonia uniflora</name>
    <dbReference type="NCBI Taxonomy" id="39325"/>
    <lineage>
        <taxon>Eukaryota</taxon>
        <taxon>Viridiplantae</taxon>
        <taxon>Streptophyta</taxon>
        <taxon>Embryophyta</taxon>
        <taxon>Tracheophyta</taxon>
        <taxon>Spermatophyta</taxon>
        <taxon>Magnoliopsida</taxon>
        <taxon>Ranunculales</taxon>
        <taxon>Circaeasteraceae</taxon>
        <taxon>Kingdonia</taxon>
    </lineage>
</organism>
<protein>
    <recommendedName>
        <fullName evidence="3 6">DNA replication complex GINS protein SLD5</fullName>
    </recommendedName>
</protein>
<dbReference type="GO" id="GO:0000727">
    <property type="term" value="P:double-strand break repair via break-induced replication"/>
    <property type="evidence" value="ECO:0007669"/>
    <property type="project" value="TreeGrafter"/>
</dbReference>
<evidence type="ECO:0000313" key="10">
    <source>
        <dbReference type="Proteomes" id="UP000541444"/>
    </source>
</evidence>
<dbReference type="Pfam" id="PF16922">
    <property type="entry name" value="SLD5_C"/>
    <property type="match status" value="1"/>
</dbReference>
<evidence type="ECO:0000256" key="6">
    <source>
        <dbReference type="PIRNR" id="PIRNR007764"/>
    </source>
</evidence>
<evidence type="ECO:0000256" key="1">
    <source>
        <dbReference type="ARBA" id="ARBA00004123"/>
    </source>
</evidence>
<proteinExistence type="inferred from homology"/>